<reference evidence="5 6" key="1">
    <citation type="submission" date="2024-09" db="EMBL/GenBank/DDBJ databases">
        <authorList>
            <person name="Sun Q."/>
            <person name="Mori K."/>
        </authorList>
    </citation>
    <scope>NUCLEOTIDE SEQUENCE [LARGE SCALE GENOMIC DNA]</scope>
    <source>
        <strain evidence="5 6">NCAIM B.02301</strain>
    </source>
</reference>
<protein>
    <submittedName>
        <fullName evidence="5">Aldehyde dehydrogenase family protein</fullName>
    </submittedName>
</protein>
<dbReference type="InterPro" id="IPR015590">
    <property type="entry name" value="Aldehyde_DH_dom"/>
</dbReference>
<proteinExistence type="inferred from homology"/>
<comment type="caution">
    <text evidence="5">The sequence shown here is derived from an EMBL/GenBank/DDBJ whole genome shotgun (WGS) entry which is preliminary data.</text>
</comment>
<organism evidence="5 6">
    <name type="scientific">Halalkalibacter alkalisediminis</name>
    <dbReference type="NCBI Taxonomy" id="935616"/>
    <lineage>
        <taxon>Bacteria</taxon>
        <taxon>Bacillati</taxon>
        <taxon>Bacillota</taxon>
        <taxon>Bacilli</taxon>
        <taxon>Bacillales</taxon>
        <taxon>Bacillaceae</taxon>
        <taxon>Halalkalibacter</taxon>
    </lineage>
</organism>
<gene>
    <name evidence="5" type="ORF">ACFFH4_15215</name>
</gene>
<dbReference type="RefSeq" id="WP_390186758.1">
    <property type="nucleotide sequence ID" value="NZ_JAQQWT010000023.1"/>
</dbReference>
<dbReference type="EMBL" id="JBHLTR010000022">
    <property type="protein sequence ID" value="MFC0560357.1"/>
    <property type="molecule type" value="Genomic_DNA"/>
</dbReference>
<evidence type="ECO:0000313" key="6">
    <source>
        <dbReference type="Proteomes" id="UP001589833"/>
    </source>
</evidence>
<evidence type="ECO:0000256" key="1">
    <source>
        <dbReference type="ARBA" id="ARBA00023002"/>
    </source>
</evidence>
<dbReference type="PROSITE" id="PS00070">
    <property type="entry name" value="ALDEHYDE_DEHYDR_CYS"/>
    <property type="match status" value="1"/>
</dbReference>
<comment type="similarity">
    <text evidence="3">Belongs to the aldehyde dehydrogenase family.</text>
</comment>
<dbReference type="InterPro" id="IPR029510">
    <property type="entry name" value="Ald_DH_CS_GLU"/>
</dbReference>
<evidence type="ECO:0000313" key="5">
    <source>
        <dbReference type="EMBL" id="MFC0560357.1"/>
    </source>
</evidence>
<dbReference type="Gene3D" id="3.40.605.10">
    <property type="entry name" value="Aldehyde Dehydrogenase, Chain A, domain 1"/>
    <property type="match status" value="1"/>
</dbReference>
<evidence type="ECO:0000259" key="4">
    <source>
        <dbReference type="Pfam" id="PF00171"/>
    </source>
</evidence>
<dbReference type="InterPro" id="IPR016163">
    <property type="entry name" value="Ald_DH_C"/>
</dbReference>
<name>A0ABV6NHW2_9BACI</name>
<dbReference type="InterPro" id="IPR016160">
    <property type="entry name" value="Ald_DH_CS_CYS"/>
</dbReference>
<feature type="active site" evidence="2">
    <location>
        <position position="246"/>
    </location>
</feature>
<dbReference type="PANTHER" id="PTHR11699">
    <property type="entry name" value="ALDEHYDE DEHYDROGENASE-RELATED"/>
    <property type="match status" value="1"/>
</dbReference>
<dbReference type="Proteomes" id="UP001589833">
    <property type="component" value="Unassembled WGS sequence"/>
</dbReference>
<dbReference type="SUPFAM" id="SSF53720">
    <property type="entry name" value="ALDH-like"/>
    <property type="match status" value="1"/>
</dbReference>
<evidence type="ECO:0000256" key="2">
    <source>
        <dbReference type="PROSITE-ProRule" id="PRU10007"/>
    </source>
</evidence>
<dbReference type="InterPro" id="IPR016161">
    <property type="entry name" value="Ald_DH/histidinol_DH"/>
</dbReference>
<accession>A0ABV6NHW2</accession>
<sequence>MDKQLYMNGEMVRGEGNVRRILNPSSESTVATVYEASVKQVEMAIQAARDAFNDSSWKEDIEERTNFLLRIADTLAERREEFAVLETENTGKPIREARLDVEDSVNCLRYYAKLVKDQQIEETDQWDGSTSRIKNVPYGVTALIVPWNFPLLLGIWKIAPALAAGNTIVFKPSELTPLTMIKLAELMKKCALPDGVFNLVIGDGQTVGQTLVTSEEVDKISFTGGTKTGRTINEQCARTFKRVSLELGGKSPLIVWDDANIDQAVEWTIFGAFFNQGEVCVASSRILVHENMYKPFIKKLIDKTKKIQLGNPLKEETEMGPLISKEHLEKIESFIQLGKEEGATLEVGGERIGQKGFYLTPIIFTDVTLEMAIVQEEIFGPFCVIQSFSSEEEAIKLANGTKFGLAAGILSKDLARCERLADRIQAGTIWINSYHTPFVNAPWGGFKQSGIGRELGPQGLAAYSEPKHINLTPKLDKLGWYRF</sequence>
<feature type="domain" description="Aldehyde dehydrogenase" evidence="4">
    <location>
        <begin position="18"/>
        <end position="469"/>
    </location>
</feature>
<keyword evidence="1 3" id="KW-0560">Oxidoreductase</keyword>
<dbReference type="Gene3D" id="3.40.309.10">
    <property type="entry name" value="Aldehyde Dehydrogenase, Chain A, domain 2"/>
    <property type="match status" value="1"/>
</dbReference>
<keyword evidence="6" id="KW-1185">Reference proteome</keyword>
<dbReference type="Pfam" id="PF00171">
    <property type="entry name" value="Aldedh"/>
    <property type="match status" value="1"/>
</dbReference>
<dbReference type="PROSITE" id="PS00687">
    <property type="entry name" value="ALDEHYDE_DEHYDR_GLU"/>
    <property type="match status" value="1"/>
</dbReference>
<dbReference type="InterPro" id="IPR016162">
    <property type="entry name" value="Ald_DH_N"/>
</dbReference>
<evidence type="ECO:0000256" key="3">
    <source>
        <dbReference type="RuleBase" id="RU003345"/>
    </source>
</evidence>